<evidence type="ECO:0000256" key="3">
    <source>
        <dbReference type="ARBA" id="ARBA00022691"/>
    </source>
</evidence>
<evidence type="ECO:0000256" key="1">
    <source>
        <dbReference type="ARBA" id="ARBA00022603"/>
    </source>
</evidence>
<dbReference type="InterPro" id="IPR029063">
    <property type="entry name" value="SAM-dependent_MTases_sf"/>
</dbReference>
<dbReference type="EMBL" id="CAMXCT020002287">
    <property type="protein sequence ID" value="CAL1150449.1"/>
    <property type="molecule type" value="Genomic_DNA"/>
</dbReference>
<dbReference type="EMBL" id="CAMXCT030002287">
    <property type="protein sequence ID" value="CAL4784386.1"/>
    <property type="molecule type" value="Genomic_DNA"/>
</dbReference>
<dbReference type="AlphaFoldDB" id="A0A9P1CST6"/>
<dbReference type="Pfam" id="PF08241">
    <property type="entry name" value="Methyltransf_11"/>
    <property type="match status" value="1"/>
</dbReference>
<gene>
    <name evidence="5" type="ORF">C1SCF055_LOCUS23493</name>
</gene>
<reference evidence="6" key="2">
    <citation type="submission" date="2024-04" db="EMBL/GenBank/DDBJ databases">
        <authorList>
            <person name="Chen Y."/>
            <person name="Shah S."/>
            <person name="Dougan E. K."/>
            <person name="Thang M."/>
            <person name="Chan C."/>
        </authorList>
    </citation>
    <scope>NUCLEOTIDE SEQUENCE [LARGE SCALE GENOMIC DNA]</scope>
</reference>
<dbReference type="OrthoDB" id="417561at2759"/>
<keyword evidence="8" id="KW-1185">Reference proteome</keyword>
<keyword evidence="3" id="KW-0949">S-adenosyl-L-methionine</keyword>
<feature type="domain" description="Methyltransferase type 11" evidence="4">
    <location>
        <begin position="92"/>
        <end position="188"/>
    </location>
</feature>
<dbReference type="Gene3D" id="3.40.50.150">
    <property type="entry name" value="Vaccinia Virus protein VP39"/>
    <property type="match status" value="1"/>
</dbReference>
<evidence type="ECO:0000313" key="7">
    <source>
        <dbReference type="EMBL" id="CAL4784386.1"/>
    </source>
</evidence>
<name>A0A9P1CST6_9DINO</name>
<dbReference type="EMBL" id="CAMXCT010002287">
    <property type="protein sequence ID" value="CAI3997074.1"/>
    <property type="molecule type" value="Genomic_DNA"/>
</dbReference>
<accession>A0A9P1CST6</accession>
<dbReference type="GO" id="GO:0032259">
    <property type="term" value="P:methylation"/>
    <property type="evidence" value="ECO:0007669"/>
    <property type="project" value="UniProtKB-KW"/>
</dbReference>
<dbReference type="CDD" id="cd02440">
    <property type="entry name" value="AdoMet_MTases"/>
    <property type="match status" value="1"/>
</dbReference>
<proteinExistence type="predicted"/>
<keyword evidence="1 7" id="KW-0489">Methyltransferase</keyword>
<comment type="caution">
    <text evidence="5">The sequence shown here is derived from an EMBL/GenBank/DDBJ whole genome shotgun (WGS) entry which is preliminary data.</text>
</comment>
<evidence type="ECO:0000313" key="8">
    <source>
        <dbReference type="Proteomes" id="UP001152797"/>
    </source>
</evidence>
<dbReference type="GO" id="GO:0008757">
    <property type="term" value="F:S-adenosylmethionine-dependent methyltransferase activity"/>
    <property type="evidence" value="ECO:0007669"/>
    <property type="project" value="InterPro"/>
</dbReference>
<dbReference type="SUPFAM" id="SSF53335">
    <property type="entry name" value="S-adenosyl-L-methionine-dependent methyltransferases"/>
    <property type="match status" value="1"/>
</dbReference>
<keyword evidence="2" id="KW-0808">Transferase</keyword>
<dbReference type="InterPro" id="IPR013216">
    <property type="entry name" value="Methyltransf_11"/>
</dbReference>
<protein>
    <submittedName>
        <fullName evidence="7">S-adenosylmethionine sensor upstream of mTORC1 (DSamtor) (Probable methyltransferase BMT2 homolog)</fullName>
    </submittedName>
</protein>
<evidence type="ECO:0000256" key="2">
    <source>
        <dbReference type="ARBA" id="ARBA00022679"/>
    </source>
</evidence>
<organism evidence="5">
    <name type="scientific">Cladocopium goreaui</name>
    <dbReference type="NCBI Taxonomy" id="2562237"/>
    <lineage>
        <taxon>Eukaryota</taxon>
        <taxon>Sar</taxon>
        <taxon>Alveolata</taxon>
        <taxon>Dinophyceae</taxon>
        <taxon>Suessiales</taxon>
        <taxon>Symbiodiniaceae</taxon>
        <taxon>Cladocopium</taxon>
    </lineage>
</organism>
<evidence type="ECO:0000313" key="6">
    <source>
        <dbReference type="EMBL" id="CAL1150449.1"/>
    </source>
</evidence>
<evidence type="ECO:0000259" key="4">
    <source>
        <dbReference type="Pfam" id="PF08241"/>
    </source>
</evidence>
<sequence>MRSLFPLGSCRWRSTGASAQWLRQRRQHLNEVFQASHKDNHCNSLDEAGRNRYADASLEKSSWPEVMKGLAWCKQQLEQVTCDGIDAIHVLDIGSCNNAAGLQDHNVRVTALDLCPRHPSVLQCDFLQLQVLPRTKRPLREGPKLLGLPAESFDVCLFSMVLHHWSQDLQQDGLEKAYELLVHSGILLVIENRVWNDHACLSHSRFALETEQRIRCEIYELTRQETRSIEDKSQHSQHSTKVAKAIDFAASLPTPARALCKRKLKEDATLCQAQELLQVPEETPAEISPARAVAETAQLIKECGDMEVRKPVSKTLYGREPLTGRPESHPIHPGIRCASHTLSRCFHQCLPGFNRPHGYSPVQQPQWVPRNLGICSGRTPYERAVSWMPPRWVQSPLTAPSTRTISWMPVPIKAMHSWTGCHTPLRPRLGLGVPTSGQVLSQGALRTVTRGPAATFLCPPLRTPCITLPPRVIGYSVTVRPRPRPNF</sequence>
<dbReference type="InterPro" id="IPR021867">
    <property type="entry name" value="Bmt2/SAMTOR"/>
</dbReference>
<evidence type="ECO:0000313" key="5">
    <source>
        <dbReference type="EMBL" id="CAI3997074.1"/>
    </source>
</evidence>
<reference evidence="5" key="1">
    <citation type="submission" date="2022-10" db="EMBL/GenBank/DDBJ databases">
        <authorList>
            <person name="Chen Y."/>
            <person name="Dougan E. K."/>
            <person name="Chan C."/>
            <person name="Rhodes N."/>
            <person name="Thang M."/>
        </authorList>
    </citation>
    <scope>NUCLEOTIDE SEQUENCE</scope>
</reference>
<dbReference type="Proteomes" id="UP001152797">
    <property type="component" value="Unassembled WGS sequence"/>
</dbReference>
<dbReference type="PANTHER" id="PTHR21008">
    <property type="entry name" value="S-ADENOSYLMETHIONINE SENSOR UPSTREAM OF MTORC1-RELATED"/>
    <property type="match status" value="1"/>
</dbReference>